<reference evidence="1 2" key="1">
    <citation type="journal article" date="2019" name="Int. J. Syst. Evol. Microbiol.">
        <title>The Global Catalogue of Microorganisms (GCM) 10K type strain sequencing project: providing services to taxonomists for standard genome sequencing and annotation.</title>
        <authorList>
            <consortium name="The Broad Institute Genomics Platform"/>
            <consortium name="The Broad Institute Genome Sequencing Center for Infectious Disease"/>
            <person name="Wu L."/>
            <person name="Ma J."/>
        </authorList>
    </citation>
    <scope>NUCLEOTIDE SEQUENCE [LARGE SCALE GENOMIC DNA]</scope>
    <source>
        <strain evidence="1 2">JCM 14326</strain>
    </source>
</reference>
<name>A0ABN2NH53_9MICO</name>
<evidence type="ECO:0000313" key="2">
    <source>
        <dbReference type="Proteomes" id="UP001501094"/>
    </source>
</evidence>
<accession>A0ABN2NH53</accession>
<keyword evidence="2" id="KW-1185">Reference proteome</keyword>
<dbReference type="EMBL" id="BAAANL010000005">
    <property type="protein sequence ID" value="GAA1866407.1"/>
    <property type="molecule type" value="Genomic_DNA"/>
</dbReference>
<dbReference type="Proteomes" id="UP001501094">
    <property type="component" value="Unassembled WGS sequence"/>
</dbReference>
<organism evidence="1 2">
    <name type="scientific">Myceligenerans crystallogenes</name>
    <dbReference type="NCBI Taxonomy" id="316335"/>
    <lineage>
        <taxon>Bacteria</taxon>
        <taxon>Bacillati</taxon>
        <taxon>Actinomycetota</taxon>
        <taxon>Actinomycetes</taxon>
        <taxon>Micrococcales</taxon>
        <taxon>Promicromonosporaceae</taxon>
        <taxon>Myceligenerans</taxon>
    </lineage>
</organism>
<evidence type="ECO:0000313" key="1">
    <source>
        <dbReference type="EMBL" id="GAA1866407.1"/>
    </source>
</evidence>
<sequence length="99" mass="10730">MTPWLFLLSSPEQPGGEPLPELLARAGHPVTVVVTDDFVVDAVVGGRAAELTGCGIEVLYDDAALRRRGLRDRVGAAARRSHDDVAALLLDERTKVVWR</sequence>
<evidence type="ECO:0008006" key="3">
    <source>
        <dbReference type="Google" id="ProtNLM"/>
    </source>
</evidence>
<gene>
    <name evidence="1" type="ORF">GCM10009751_25690</name>
</gene>
<dbReference type="RefSeq" id="WP_344103450.1">
    <property type="nucleotide sequence ID" value="NZ_BAAANL010000005.1"/>
</dbReference>
<comment type="caution">
    <text evidence="1">The sequence shown here is derived from an EMBL/GenBank/DDBJ whole genome shotgun (WGS) entry which is preliminary data.</text>
</comment>
<protein>
    <recommendedName>
        <fullName evidence="3">DsrE/DsrF-like family protein</fullName>
    </recommendedName>
</protein>
<proteinExistence type="predicted"/>